<gene>
    <name evidence="1" type="ORF">KPNLKIIH_00017</name>
</gene>
<accession>A0A7G9YXU1</accession>
<name>A0A7G9YXU1_9EURY</name>
<reference evidence="1" key="1">
    <citation type="submission" date="2020-06" db="EMBL/GenBank/DDBJ databases">
        <title>Unique genomic features of the anaerobic methanotrophic archaea.</title>
        <authorList>
            <person name="Chadwick G.L."/>
            <person name="Skennerton C.T."/>
            <person name="Laso-Perez R."/>
            <person name="Leu A.O."/>
            <person name="Speth D.R."/>
            <person name="Yu H."/>
            <person name="Morgan-Lang C."/>
            <person name="Hatzenpichler R."/>
            <person name="Goudeau D."/>
            <person name="Malmstrom R."/>
            <person name="Brazelton W.J."/>
            <person name="Woyke T."/>
            <person name="Hallam S.J."/>
            <person name="Tyson G.W."/>
            <person name="Wegener G."/>
            <person name="Boetius A."/>
            <person name="Orphan V."/>
        </authorList>
    </citation>
    <scope>NUCLEOTIDE SEQUENCE</scope>
</reference>
<organism evidence="1">
    <name type="scientific">Candidatus Methanophagaceae archaeon ANME-1 ERB6</name>
    <dbReference type="NCBI Taxonomy" id="2759912"/>
    <lineage>
        <taxon>Archaea</taxon>
        <taxon>Methanobacteriati</taxon>
        <taxon>Methanobacteriota</taxon>
        <taxon>Stenosarchaea group</taxon>
        <taxon>Methanomicrobia</taxon>
        <taxon>Candidatus Methanophagales</taxon>
        <taxon>Candidatus Methanophagaceae</taxon>
    </lineage>
</organism>
<sequence length="189" mass="21800">MFSEEQVWGVKNRFMPLAEPEKGKRLSQFTLIPEQIEGTWPKLPLGASSTEMQTKNIFPSVSIGAFYRVMSDVWGGSVLVERLVSIENDWLKPEREKIIMFKEICYGEQIIKLKSPIKIEAVSSDEEFSLHYEPLDILVFAPTLDECEEDFQEELNVLYEEYAEEADEKLTESARELKSKLLNLVEADQ</sequence>
<evidence type="ECO:0000313" key="1">
    <source>
        <dbReference type="EMBL" id="QNO52825.1"/>
    </source>
</evidence>
<dbReference type="EMBL" id="MT631522">
    <property type="protein sequence ID" value="QNO52825.1"/>
    <property type="molecule type" value="Genomic_DNA"/>
</dbReference>
<protein>
    <submittedName>
        <fullName evidence="1">Uncharacterized protein</fullName>
    </submittedName>
</protein>
<proteinExistence type="predicted"/>
<dbReference type="AlphaFoldDB" id="A0A7G9YXU1"/>